<protein>
    <submittedName>
        <fullName evidence="1">Uncharacterized protein</fullName>
    </submittedName>
</protein>
<name>A9NKJ6_PICSI</name>
<proteinExistence type="evidence at transcript level"/>
<accession>A9NKJ6</accession>
<reference evidence="1" key="1">
    <citation type="journal article" date="2008" name="BMC Genomics">
        <title>A conifer genomics resource of 200,000 spruce (Picea spp.) ESTs and 6,464 high-quality, sequence-finished full-length cDNAs for Sitka spruce (Picea sitchensis).</title>
        <authorList>
            <person name="Ralph S.G."/>
            <person name="Chun H.J."/>
            <person name="Kolosova N."/>
            <person name="Cooper D."/>
            <person name="Oddy C."/>
            <person name="Ritland C.E."/>
            <person name="Kirkpatrick R."/>
            <person name="Moore R."/>
            <person name="Barber S."/>
            <person name="Holt R.A."/>
            <person name="Jones S.J."/>
            <person name="Marra M.A."/>
            <person name="Douglas C.J."/>
            <person name="Ritland K."/>
            <person name="Bohlmann J."/>
        </authorList>
    </citation>
    <scope>NUCLEOTIDE SEQUENCE</scope>
    <source>
        <tissue evidence="1">Bark</tissue>
        <tissue evidence="2">Green portion of the leader tissue</tissue>
    </source>
</reference>
<evidence type="ECO:0000313" key="2">
    <source>
        <dbReference type="EMBL" id="ABK22184.1"/>
    </source>
</evidence>
<dbReference type="EMBL" id="EF081776">
    <property type="protein sequence ID" value="ABK21157.1"/>
    <property type="molecule type" value="mRNA"/>
</dbReference>
<sequence>MRWGMVELYLWRTTTATAGQTASAVHAAATSDSVQSLLFNSGSSPSNWCLISPLYQCLIRPNGWLCSAITWTPK</sequence>
<dbReference type="EMBL" id="EF082831">
    <property type="protein sequence ID" value="ABK22184.1"/>
    <property type="molecule type" value="mRNA"/>
</dbReference>
<evidence type="ECO:0000313" key="1">
    <source>
        <dbReference type="EMBL" id="ABK21157.1"/>
    </source>
</evidence>
<dbReference type="AlphaFoldDB" id="A9NKJ6"/>
<organism evidence="1">
    <name type="scientific">Picea sitchensis</name>
    <name type="common">Sitka spruce</name>
    <name type="synonym">Pinus sitchensis</name>
    <dbReference type="NCBI Taxonomy" id="3332"/>
    <lineage>
        <taxon>Eukaryota</taxon>
        <taxon>Viridiplantae</taxon>
        <taxon>Streptophyta</taxon>
        <taxon>Embryophyta</taxon>
        <taxon>Tracheophyta</taxon>
        <taxon>Spermatophyta</taxon>
        <taxon>Pinopsida</taxon>
        <taxon>Pinidae</taxon>
        <taxon>Conifers I</taxon>
        <taxon>Pinales</taxon>
        <taxon>Pinaceae</taxon>
        <taxon>Picea</taxon>
    </lineage>
</organism>